<dbReference type="EMBL" id="VFNX01000001">
    <property type="protein sequence ID" value="TQK98361.1"/>
    <property type="molecule type" value="Genomic_DNA"/>
</dbReference>
<evidence type="ECO:0000313" key="9">
    <source>
        <dbReference type="Proteomes" id="UP000318103"/>
    </source>
</evidence>
<protein>
    <submittedName>
        <fullName evidence="8">Amino acid/polyamine/organocation transporter (APC superfamily)</fullName>
    </submittedName>
</protein>
<feature type="region of interest" description="Disordered" evidence="6">
    <location>
        <begin position="485"/>
        <end position="514"/>
    </location>
</feature>
<dbReference type="AlphaFoldDB" id="A0A542UH31"/>
<keyword evidence="2" id="KW-1003">Cell membrane</keyword>
<dbReference type="InterPro" id="IPR050367">
    <property type="entry name" value="APC_superfamily"/>
</dbReference>
<feature type="transmembrane region" description="Helical" evidence="7">
    <location>
        <begin position="167"/>
        <end position="185"/>
    </location>
</feature>
<evidence type="ECO:0000256" key="4">
    <source>
        <dbReference type="ARBA" id="ARBA00022989"/>
    </source>
</evidence>
<feature type="transmembrane region" description="Helical" evidence="7">
    <location>
        <begin position="348"/>
        <end position="366"/>
    </location>
</feature>
<dbReference type="Gene3D" id="1.20.1740.10">
    <property type="entry name" value="Amino acid/polyamine transporter I"/>
    <property type="match status" value="1"/>
</dbReference>
<dbReference type="PANTHER" id="PTHR42770">
    <property type="entry name" value="AMINO ACID TRANSPORTER-RELATED"/>
    <property type="match status" value="1"/>
</dbReference>
<dbReference type="InterPro" id="IPR002293">
    <property type="entry name" value="AA/rel_permease1"/>
</dbReference>
<dbReference type="OrthoDB" id="137613at2"/>
<feature type="transmembrane region" description="Helical" evidence="7">
    <location>
        <begin position="372"/>
        <end position="399"/>
    </location>
</feature>
<keyword evidence="3 7" id="KW-0812">Transmembrane</keyword>
<dbReference type="GO" id="GO:0022857">
    <property type="term" value="F:transmembrane transporter activity"/>
    <property type="evidence" value="ECO:0007669"/>
    <property type="project" value="InterPro"/>
</dbReference>
<feature type="transmembrane region" description="Helical" evidence="7">
    <location>
        <begin position="240"/>
        <end position="261"/>
    </location>
</feature>
<keyword evidence="9" id="KW-1185">Reference proteome</keyword>
<keyword evidence="4 7" id="KW-1133">Transmembrane helix</keyword>
<dbReference type="Proteomes" id="UP000318103">
    <property type="component" value="Unassembled WGS sequence"/>
</dbReference>
<sequence>MSDMPATTTGNGPAHGLRPTLSTRKIVIMVVAAAAPLAALVGTVPLAFAIGDGPGVPAMFLFAGVTLLCFSVGYAAMSRRIVNAGGFYTYVSSGLGRPPAVGAGLVAVLSYNTATVGMVGTFAYFSRIVGDQAGLHLPWEGWAALSIAAMGVLGYRQIDFSARVLQILLVGEIGILVLLDIAVLVRHGGGALPATSFAPHTVLGTGAGVTAMFAFASYIGFESAALYGEESRNPRRSVPMATYISVLTITVFYAFTSWIAVGAVGPSHLRRTAKHDLGNLFFNLSDDYLDKSVTSVMAILLCTSLFAGVLALHNAANRYMYVLGRERVLPRWLDAIHPKRNAPHRASLVQTTLTVGLVTVFALAGLDPYTSLATSMLGVGTLGIVVLQAAAALSVVGFFRDRPDRHWWRTGLAPLISFAGLAFSVVLLVANFSVLTGTGNPVVHALPWLLVAATAGGVLYGLWIRSARPDRYAALARTEVRETAEPVRPAPPALTVVPTAPAAEEEPAARTGNP</sequence>
<comment type="subcellular location">
    <subcellularLocation>
        <location evidence="1">Cell membrane</location>
        <topology evidence="1">Multi-pass membrane protein</topology>
    </subcellularLocation>
</comment>
<evidence type="ECO:0000256" key="6">
    <source>
        <dbReference type="SAM" id="MobiDB-lite"/>
    </source>
</evidence>
<feature type="transmembrane region" description="Helical" evidence="7">
    <location>
        <begin position="197"/>
        <end position="219"/>
    </location>
</feature>
<proteinExistence type="predicted"/>
<feature type="transmembrane region" description="Helical" evidence="7">
    <location>
        <begin position="137"/>
        <end position="155"/>
    </location>
</feature>
<feature type="transmembrane region" description="Helical" evidence="7">
    <location>
        <begin position="26"/>
        <end position="50"/>
    </location>
</feature>
<accession>A0A542UH31</accession>
<feature type="transmembrane region" description="Helical" evidence="7">
    <location>
        <begin position="56"/>
        <end position="77"/>
    </location>
</feature>
<dbReference type="PIRSF" id="PIRSF006060">
    <property type="entry name" value="AA_transporter"/>
    <property type="match status" value="1"/>
</dbReference>
<dbReference type="PANTHER" id="PTHR42770:SF16">
    <property type="entry name" value="AMINO ACID PERMEASE"/>
    <property type="match status" value="1"/>
</dbReference>
<evidence type="ECO:0000256" key="7">
    <source>
        <dbReference type="SAM" id="Phobius"/>
    </source>
</evidence>
<evidence type="ECO:0000256" key="5">
    <source>
        <dbReference type="ARBA" id="ARBA00023136"/>
    </source>
</evidence>
<keyword evidence="5 7" id="KW-0472">Membrane</keyword>
<feature type="transmembrane region" description="Helical" evidence="7">
    <location>
        <begin position="445"/>
        <end position="463"/>
    </location>
</feature>
<evidence type="ECO:0000256" key="2">
    <source>
        <dbReference type="ARBA" id="ARBA00022475"/>
    </source>
</evidence>
<feature type="transmembrane region" description="Helical" evidence="7">
    <location>
        <begin position="98"/>
        <end position="125"/>
    </location>
</feature>
<gene>
    <name evidence="8" type="ORF">FB563_3383</name>
</gene>
<evidence type="ECO:0000313" key="8">
    <source>
        <dbReference type="EMBL" id="TQK98361.1"/>
    </source>
</evidence>
<organism evidence="8 9">
    <name type="scientific">Streptomyces puniciscabiei</name>
    <dbReference type="NCBI Taxonomy" id="164348"/>
    <lineage>
        <taxon>Bacteria</taxon>
        <taxon>Bacillati</taxon>
        <taxon>Actinomycetota</taxon>
        <taxon>Actinomycetes</taxon>
        <taxon>Kitasatosporales</taxon>
        <taxon>Streptomycetaceae</taxon>
        <taxon>Streptomyces</taxon>
    </lineage>
</organism>
<comment type="caution">
    <text evidence="8">The sequence shown here is derived from an EMBL/GenBank/DDBJ whole genome shotgun (WGS) entry which is preliminary data.</text>
</comment>
<dbReference type="Pfam" id="PF13520">
    <property type="entry name" value="AA_permease_2"/>
    <property type="match status" value="1"/>
</dbReference>
<evidence type="ECO:0000256" key="3">
    <source>
        <dbReference type="ARBA" id="ARBA00022692"/>
    </source>
</evidence>
<reference evidence="8 9" key="1">
    <citation type="submission" date="2019-06" db="EMBL/GenBank/DDBJ databases">
        <title>Sequencing the genomes of 1000 actinobacteria strains.</title>
        <authorList>
            <person name="Klenk H.-P."/>
        </authorList>
    </citation>
    <scope>NUCLEOTIDE SEQUENCE [LARGE SCALE GENOMIC DNA]</scope>
    <source>
        <strain evidence="8 9">DSM 41929</strain>
    </source>
</reference>
<feature type="transmembrane region" description="Helical" evidence="7">
    <location>
        <begin position="411"/>
        <end position="433"/>
    </location>
</feature>
<feature type="transmembrane region" description="Helical" evidence="7">
    <location>
        <begin position="292"/>
        <end position="312"/>
    </location>
</feature>
<name>A0A542UH31_9ACTN</name>
<dbReference type="GO" id="GO:0005886">
    <property type="term" value="C:plasma membrane"/>
    <property type="evidence" value="ECO:0007669"/>
    <property type="project" value="UniProtKB-SubCell"/>
</dbReference>
<feature type="compositionally biased region" description="Low complexity" evidence="6">
    <location>
        <begin position="493"/>
        <end position="502"/>
    </location>
</feature>
<evidence type="ECO:0000256" key="1">
    <source>
        <dbReference type="ARBA" id="ARBA00004651"/>
    </source>
</evidence>